<keyword evidence="2" id="KW-1185">Reference proteome</keyword>
<dbReference type="OrthoDB" id="769971at2"/>
<dbReference type="RefSeq" id="WP_131556499.1">
    <property type="nucleotide sequence ID" value="NZ_SJSN01000002.1"/>
</dbReference>
<evidence type="ECO:0000313" key="2">
    <source>
        <dbReference type="Proteomes" id="UP000291485"/>
    </source>
</evidence>
<comment type="caution">
    <text evidence="1">The sequence shown here is derived from an EMBL/GenBank/DDBJ whole genome shotgun (WGS) entry which is preliminary data.</text>
</comment>
<dbReference type="EMBL" id="SJSN01000002">
    <property type="protein sequence ID" value="TCD12018.1"/>
    <property type="molecule type" value="Genomic_DNA"/>
</dbReference>
<gene>
    <name evidence="1" type="ORF">EZ449_03040</name>
</gene>
<dbReference type="AlphaFoldDB" id="A0A4V2MNB0"/>
<sequence length="77" mass="9109">MNFHSLIEHIKQLSQSDKNKIMAILKENSLPVVEEEHATYLKTSTKKDDFEQKWRKSLTAEQFKEAVVQHIDTLPWK</sequence>
<accession>A0A4V2MNB0</accession>
<organism evidence="1 2">
    <name type="scientific">Pedobacter frigidisoli</name>
    <dbReference type="NCBI Taxonomy" id="2530455"/>
    <lineage>
        <taxon>Bacteria</taxon>
        <taxon>Pseudomonadati</taxon>
        <taxon>Bacteroidota</taxon>
        <taxon>Sphingobacteriia</taxon>
        <taxon>Sphingobacteriales</taxon>
        <taxon>Sphingobacteriaceae</taxon>
        <taxon>Pedobacter</taxon>
    </lineage>
</organism>
<protein>
    <submittedName>
        <fullName evidence="1">Uncharacterized protein</fullName>
    </submittedName>
</protein>
<dbReference type="Proteomes" id="UP000291485">
    <property type="component" value="Unassembled WGS sequence"/>
</dbReference>
<proteinExistence type="predicted"/>
<reference evidence="1 2" key="1">
    <citation type="submission" date="2019-02" db="EMBL/GenBank/DDBJ databases">
        <title>Pedobacter sp. RP-3-11 sp. nov., isolated from Arctic soil.</title>
        <authorList>
            <person name="Dahal R.H."/>
        </authorList>
    </citation>
    <scope>NUCLEOTIDE SEQUENCE [LARGE SCALE GENOMIC DNA]</scope>
    <source>
        <strain evidence="1 2">RP-3-11</strain>
    </source>
</reference>
<evidence type="ECO:0000313" key="1">
    <source>
        <dbReference type="EMBL" id="TCD12018.1"/>
    </source>
</evidence>
<name>A0A4V2MNB0_9SPHI</name>